<feature type="chain" id="PRO_5020253703" description="Gingipain domain-containing protein" evidence="2">
    <location>
        <begin position="19"/>
        <end position="1695"/>
    </location>
</feature>
<dbReference type="InterPro" id="IPR013783">
    <property type="entry name" value="Ig-like_fold"/>
</dbReference>
<dbReference type="GO" id="GO:0006508">
    <property type="term" value="P:proteolysis"/>
    <property type="evidence" value="ECO:0007669"/>
    <property type="project" value="InterPro"/>
</dbReference>
<dbReference type="GO" id="GO:0008234">
    <property type="term" value="F:cysteine-type peptidase activity"/>
    <property type="evidence" value="ECO:0007669"/>
    <property type="project" value="InterPro"/>
</dbReference>
<dbReference type="EMBL" id="SZQL01000013">
    <property type="protein sequence ID" value="TKK66948.1"/>
    <property type="molecule type" value="Genomic_DNA"/>
</dbReference>
<evidence type="ECO:0000259" key="3">
    <source>
        <dbReference type="Pfam" id="PF01364"/>
    </source>
</evidence>
<feature type="domain" description="Gingipain" evidence="3">
    <location>
        <begin position="400"/>
        <end position="770"/>
    </location>
</feature>
<evidence type="ECO:0000256" key="1">
    <source>
        <dbReference type="ARBA" id="ARBA00022729"/>
    </source>
</evidence>
<dbReference type="Gene3D" id="2.60.40.4070">
    <property type="match status" value="1"/>
</dbReference>
<gene>
    <name evidence="4" type="ORF">FC093_15725</name>
</gene>
<dbReference type="SUPFAM" id="SSF52129">
    <property type="entry name" value="Caspase-like"/>
    <property type="match status" value="1"/>
</dbReference>
<reference evidence="4 5" key="1">
    <citation type="submission" date="2019-05" db="EMBL/GenBank/DDBJ databases">
        <title>Panacibacter sp. strain 17mud1-8 Genome sequencing and assembly.</title>
        <authorList>
            <person name="Chhetri G."/>
        </authorList>
    </citation>
    <scope>NUCLEOTIDE SEQUENCE [LARGE SCALE GENOMIC DNA]</scope>
    <source>
        <strain evidence="4 5">17mud1-8</strain>
    </source>
</reference>
<comment type="caution">
    <text evidence="4">The sequence shown here is derived from an EMBL/GenBank/DDBJ whole genome shotgun (WGS) entry which is preliminary data.</text>
</comment>
<dbReference type="Gene3D" id="3.40.50.1460">
    <property type="match status" value="1"/>
</dbReference>
<dbReference type="Gene3D" id="3.40.50.10390">
    <property type="entry name" value="Gingipain r, domain 1"/>
    <property type="match status" value="1"/>
</dbReference>
<name>A0A4U3KWN0_9BACT</name>
<dbReference type="InterPro" id="IPR029031">
    <property type="entry name" value="Gingipain_N_sf"/>
</dbReference>
<evidence type="ECO:0000313" key="4">
    <source>
        <dbReference type="EMBL" id="TKK66948.1"/>
    </source>
</evidence>
<organism evidence="4 5">
    <name type="scientific">Ilyomonas limi</name>
    <dbReference type="NCBI Taxonomy" id="2575867"/>
    <lineage>
        <taxon>Bacteria</taxon>
        <taxon>Pseudomonadati</taxon>
        <taxon>Bacteroidota</taxon>
        <taxon>Chitinophagia</taxon>
        <taxon>Chitinophagales</taxon>
        <taxon>Chitinophagaceae</taxon>
        <taxon>Ilyomonas</taxon>
    </lineage>
</organism>
<evidence type="ECO:0000256" key="2">
    <source>
        <dbReference type="SAM" id="SignalP"/>
    </source>
</evidence>
<dbReference type="InterPro" id="IPR001769">
    <property type="entry name" value="Gingipain"/>
</dbReference>
<sequence>MRKYVLIACLLLMAAAHAQYNNEWIDYSKTYYKFKVGKTGLYRINQDALSALGLGNTRAEQFQLWRNGQEVPVYTSVASGALPAGSYIEFWGEMNDGKPDRALYKNPAYQLADTYSLETDTAAYFLTVNTASRNKRIADATNDVANNTLAPEPYFLYTFRQDYKQTINEGKGVYFGQVVHSSTYDMGEFWTTNDVYGNDAVTATATNLFVATNGPAAVLTTAVAGNSYTGNDRRIKVSINGTNYIDQPLTLYNAQVLSNNNIPLTAISSNTATIKVSKTSADAGDHFAVGYIHLTYPRLFNFGGVKNFTFQLPAAANGNYLEITNFNSGAATPVLYDISNGKRYIANTSAANVLKFALAPSSVDRILILVNEEASNITPVTAFTKRNFINYALSANQGNYLIISNKLLFTGDNAVEQYRAYRASVAGGNYNTKVYDIDELVDQFAFGIKKHPLSVKNFLQYSRDQFSVKPKYVFIIGKAVTYDQYRYNESSQYADRLNLVPTFGWPASDNILVSNNLDPVAATPIGRLSAISNEEVNIYLSKIKEYEQVQKDNTQAIDNKAWMKTVVHVVGASNDFEDVYLGNYLKTYENILKDTLYGAHVYTFSKSTTGAATPITNALMSQLFADGISIINYFGHSSSITLNYNLNDPEAYNNQGKYPSFLVSGCDAGDFYGYSTTRLNIISSIAEKYVLAKERGSICLVGSTHFGVGDYLNYYNLGFINTLNSSVGYNKDISVSMAGGIRNLLNSGTDSTSKYLHAEQTVLHGDPALKIYAFDKPDFAIEEPQVVINPSFVSVASNSFNVKAYFYNIGKATGDSVSISVKRQYPDGSIVTLLSKKIKSVRYEDSLSMDVPIIASRDKGQNKLIVSIDNLNKYDELSEGNNTVTKAFFIYEDELTPVYPYKYSIVNKTNIKLSASTADPTAPMRQYAMEIDTTALFNSPVKATKTVSSLGGIIEFDPGIAFRDSTVYYWRVAPVPTDGSAYRWNSSSFVYINNNSFGYNQSHLYQHLQSTTDRVYLDSTSRIWNYEDRNSAMEVIHSVFGVSGFEDVDQSVRINGELITSSACLGHSVIYNVFDPVTLKPYFNQAIPSVNGSGRYGNFMGSASSCQHEGVEHNFEFSYQDTASRRKMRDFMDWVPNGAIVVARFWMDPPYQQNAFAPTWKADAQYYGAGNTWYDRLVSAGFTKVDSFSYPRIAVFIYQKNNTSFEASQVFSAGLEDRIDYIRNIASPDSLGFITSPQFGPAKAWKQIKWRGRSLDATAGDEPVVSVIGITSSGAQQVLYNLNSSQQDVDISNVNAATYPYLQLQLRNADSIHFTPYQLTYWRILYDPVPEGGLSANIAYSYKDTLEPGETLKGAIAFKNVSDVAFSDSIKANLVLYNKNNAATTLSLDPNPLKKLVPGDTAIIHFNINSKEYPGLNTIYLDVNPNNAQQEQTHINNFMYKSLYVKEDIYNPVLDVTFDGVHILNNGLVSAKPFITIKMKDESNYLLLNDTSLVNVQLIYPDGSVRRFTFNSDTLHFTPATKGGADNEATVDFTPYLTDDGQYKLVVSGKDQTGNTAGNTQYSVAFMVVNKPMISNMFNYPNPFTTSTSFVFTVTGSEVPQNLRIQILTITGKVVKEITKEELGPLHIGRNITEYKWDGTDQYGQQLANGVYLYRVITNLNGKKLDKYNIPDANGQTINTDQYFNKGYGKMYLMR</sequence>
<dbReference type="RefSeq" id="WP_137262765.1">
    <property type="nucleotide sequence ID" value="NZ_SZQL01000013.1"/>
</dbReference>
<accession>A0A4U3KWN0</accession>
<protein>
    <recommendedName>
        <fullName evidence="3">Gingipain domain-containing protein</fullName>
    </recommendedName>
</protein>
<feature type="signal peptide" evidence="2">
    <location>
        <begin position="1"/>
        <end position="18"/>
    </location>
</feature>
<dbReference type="Proteomes" id="UP000305848">
    <property type="component" value="Unassembled WGS sequence"/>
</dbReference>
<dbReference type="Pfam" id="PF01364">
    <property type="entry name" value="Peptidase_C25"/>
    <property type="match status" value="1"/>
</dbReference>
<dbReference type="OrthoDB" id="9757650at2"/>
<dbReference type="InterPro" id="IPR029030">
    <property type="entry name" value="Caspase-like_dom_sf"/>
</dbReference>
<evidence type="ECO:0000313" key="5">
    <source>
        <dbReference type="Proteomes" id="UP000305848"/>
    </source>
</evidence>
<dbReference type="Gene3D" id="2.60.40.10">
    <property type="entry name" value="Immunoglobulins"/>
    <property type="match status" value="1"/>
</dbReference>
<proteinExistence type="predicted"/>
<keyword evidence="1 2" id="KW-0732">Signal</keyword>
<keyword evidence="5" id="KW-1185">Reference proteome</keyword>